<comment type="subcellular location">
    <subcellularLocation>
        <location evidence="1 10">Cell outer membrane</location>
        <topology evidence="1 10">Multi-pass membrane protein</topology>
    </subcellularLocation>
</comment>
<gene>
    <name evidence="15" type="ORF">DSYM_01270</name>
</gene>
<dbReference type="GO" id="GO:0015344">
    <property type="term" value="F:siderophore uptake transmembrane transporter activity"/>
    <property type="evidence" value="ECO:0007669"/>
    <property type="project" value="TreeGrafter"/>
</dbReference>
<evidence type="ECO:0000256" key="4">
    <source>
        <dbReference type="ARBA" id="ARBA00022452"/>
    </source>
</evidence>
<dbReference type="KEGG" id="ddz:DSYM_01270"/>
<dbReference type="InterPro" id="IPR000531">
    <property type="entry name" value="Beta-barrel_TonB"/>
</dbReference>
<feature type="domain" description="TonB-dependent receptor-like beta-barrel" evidence="13">
    <location>
        <begin position="231"/>
        <end position="619"/>
    </location>
</feature>
<evidence type="ECO:0000313" key="16">
    <source>
        <dbReference type="Proteomes" id="UP000662914"/>
    </source>
</evidence>
<evidence type="ECO:0000256" key="8">
    <source>
        <dbReference type="ARBA" id="ARBA00023170"/>
    </source>
</evidence>
<evidence type="ECO:0000256" key="5">
    <source>
        <dbReference type="ARBA" id="ARBA00022692"/>
    </source>
</evidence>
<comment type="similarity">
    <text evidence="2 10 11">Belongs to the TonB-dependent receptor family.</text>
</comment>
<dbReference type="PROSITE" id="PS52016">
    <property type="entry name" value="TONB_DEPENDENT_REC_3"/>
    <property type="match status" value="1"/>
</dbReference>
<evidence type="ECO:0000259" key="14">
    <source>
        <dbReference type="Pfam" id="PF07715"/>
    </source>
</evidence>
<evidence type="ECO:0000256" key="12">
    <source>
        <dbReference type="SAM" id="SignalP"/>
    </source>
</evidence>
<evidence type="ECO:0000313" key="15">
    <source>
        <dbReference type="EMBL" id="BBO19428.1"/>
    </source>
</evidence>
<dbReference type="InterPro" id="IPR037066">
    <property type="entry name" value="Plug_dom_sf"/>
</dbReference>
<evidence type="ECO:0000256" key="1">
    <source>
        <dbReference type="ARBA" id="ARBA00004571"/>
    </source>
</evidence>
<dbReference type="Proteomes" id="UP000662914">
    <property type="component" value="Chromosome"/>
</dbReference>
<feature type="domain" description="TonB-dependent receptor plug" evidence="14">
    <location>
        <begin position="46"/>
        <end position="153"/>
    </location>
</feature>
<evidence type="ECO:0000256" key="9">
    <source>
        <dbReference type="ARBA" id="ARBA00023237"/>
    </source>
</evidence>
<evidence type="ECO:0000259" key="13">
    <source>
        <dbReference type="Pfam" id="PF00593"/>
    </source>
</evidence>
<evidence type="ECO:0000256" key="3">
    <source>
        <dbReference type="ARBA" id="ARBA00022448"/>
    </source>
</evidence>
<feature type="signal peptide" evidence="12">
    <location>
        <begin position="1"/>
        <end position="22"/>
    </location>
</feature>
<keyword evidence="4 10" id="KW-1134">Transmembrane beta strand</keyword>
<dbReference type="GO" id="GO:0044718">
    <property type="term" value="P:siderophore transmembrane transport"/>
    <property type="evidence" value="ECO:0007669"/>
    <property type="project" value="TreeGrafter"/>
</dbReference>
<evidence type="ECO:0000256" key="10">
    <source>
        <dbReference type="PROSITE-ProRule" id="PRU01360"/>
    </source>
</evidence>
<dbReference type="AlphaFoldDB" id="A0A809QY09"/>
<accession>A0A809QY09</accession>
<protein>
    <submittedName>
        <fullName evidence="15">TonB dependent/Ligand-Gated channels</fullName>
    </submittedName>
</protein>
<keyword evidence="6 11" id="KW-0798">TonB box</keyword>
<name>A0A809QY09_9PROT</name>
<dbReference type="InterPro" id="IPR036942">
    <property type="entry name" value="Beta-barrel_TonB_sf"/>
</dbReference>
<evidence type="ECO:0000256" key="7">
    <source>
        <dbReference type="ARBA" id="ARBA00023136"/>
    </source>
</evidence>
<dbReference type="CDD" id="cd01347">
    <property type="entry name" value="ligand_gated_channel"/>
    <property type="match status" value="1"/>
</dbReference>
<dbReference type="InterPro" id="IPR039426">
    <property type="entry name" value="TonB-dep_rcpt-like"/>
</dbReference>
<keyword evidence="3 10" id="KW-0813">Transport</keyword>
<dbReference type="Pfam" id="PF07715">
    <property type="entry name" value="Plug"/>
    <property type="match status" value="1"/>
</dbReference>
<sequence length="657" mass="71643">MHFRHRAAALAIAALFHPSSQAAAVNADEATVIVSATRFAEADPRVPANISVITREDIRSLPAFDLPAVLRSAAGVDVRTLYGSLGVDAGVDLRGFGDTAASNTLVLIDGQRLNPIDMGSISWSAVPLESIQRIEIIRGAGTVLYGDRASGGVINIVTDKSGRPRAAVTATAGSFGHRGLDAHGAAGNDRGYFNVFAHHAETGGWRRNSQQDQQALSGRAGVYVGAGEVFLDWAAYKDSSGLPGYLRRAAWRADPRASTTPDDWQKRDGHRLRPGVKLPLTDALTLEAELSAEREDQHADYASFGSRSDRAKDMLSFTPRLRFRHGLGGLASETVLGLDRYDGDVDARYTTAPRQTAAQTSTAVYFQNITNLTGAWALTLGGRNQRMAQSAHQDAYAPWFSPAMDGAATRRRNAWDLGASYSGQGWRAYGKLGTTFRFANTDELFSFNPLTGNPAFAGDLRPQHGRIGEIGGSVQWGPVQARAAAYRTLLKDEIGYDGVAGTNVNFDPTRRQGLEAELDWRIAEPLKAKLAYARTDAEFRDGPYDGKRVPLVPRDKLTLQLTWDAGRAGSYTALVNHVGARRYSGDFDNVRGQLPGYNTLDLQAAWNLKPWTVTARLLNALDRRYAPYAGYSPWIADHYYYPADGRSFHLSARYDFK</sequence>
<reference evidence="15" key="1">
    <citation type="journal article" name="DNA Res.">
        <title>The physiological potential of anammox bacteria as revealed by their core genome structure.</title>
        <authorList>
            <person name="Okubo T."/>
            <person name="Toyoda A."/>
            <person name="Fukuhara K."/>
            <person name="Uchiyama I."/>
            <person name="Harigaya Y."/>
            <person name="Kuroiwa M."/>
            <person name="Suzuki T."/>
            <person name="Murakami Y."/>
            <person name="Suwa Y."/>
            <person name="Takami H."/>
        </authorList>
    </citation>
    <scope>NUCLEOTIDE SEQUENCE</scope>
    <source>
        <strain evidence="15">317325-3</strain>
    </source>
</reference>
<keyword evidence="5 10" id="KW-0812">Transmembrane</keyword>
<proteinExistence type="inferred from homology"/>
<dbReference type="Gene3D" id="2.170.130.10">
    <property type="entry name" value="TonB-dependent receptor, plug domain"/>
    <property type="match status" value="1"/>
</dbReference>
<evidence type="ECO:0000256" key="11">
    <source>
        <dbReference type="RuleBase" id="RU003357"/>
    </source>
</evidence>
<dbReference type="SUPFAM" id="SSF56935">
    <property type="entry name" value="Porins"/>
    <property type="match status" value="1"/>
</dbReference>
<dbReference type="PANTHER" id="PTHR30069:SF27">
    <property type="entry name" value="BLL4766 PROTEIN"/>
    <property type="match status" value="1"/>
</dbReference>
<keyword evidence="9 10" id="KW-0998">Cell outer membrane</keyword>
<dbReference type="EMBL" id="AP021857">
    <property type="protein sequence ID" value="BBO19428.1"/>
    <property type="molecule type" value="Genomic_DNA"/>
</dbReference>
<keyword evidence="8" id="KW-0675">Receptor</keyword>
<dbReference type="InterPro" id="IPR012910">
    <property type="entry name" value="Plug_dom"/>
</dbReference>
<dbReference type="GO" id="GO:0009279">
    <property type="term" value="C:cell outer membrane"/>
    <property type="evidence" value="ECO:0007669"/>
    <property type="project" value="UniProtKB-SubCell"/>
</dbReference>
<dbReference type="Gene3D" id="2.40.170.20">
    <property type="entry name" value="TonB-dependent receptor, beta-barrel domain"/>
    <property type="match status" value="1"/>
</dbReference>
<evidence type="ECO:0000256" key="2">
    <source>
        <dbReference type="ARBA" id="ARBA00009810"/>
    </source>
</evidence>
<organism evidence="15 16">
    <name type="scientific">Candidatus Desulfobacillus denitrificans</name>
    <dbReference type="NCBI Taxonomy" id="2608985"/>
    <lineage>
        <taxon>Bacteria</taxon>
        <taxon>Pseudomonadati</taxon>
        <taxon>Pseudomonadota</taxon>
        <taxon>Betaproteobacteria</taxon>
        <taxon>Candidatus Desulfobacillus</taxon>
    </lineage>
</organism>
<keyword evidence="7 10" id="KW-0472">Membrane</keyword>
<evidence type="ECO:0000256" key="6">
    <source>
        <dbReference type="ARBA" id="ARBA00023077"/>
    </source>
</evidence>
<keyword evidence="12" id="KW-0732">Signal</keyword>
<dbReference type="PANTHER" id="PTHR30069">
    <property type="entry name" value="TONB-DEPENDENT OUTER MEMBRANE RECEPTOR"/>
    <property type="match status" value="1"/>
</dbReference>
<feature type="chain" id="PRO_5035233025" evidence="12">
    <location>
        <begin position="23"/>
        <end position="657"/>
    </location>
</feature>
<dbReference type="Pfam" id="PF00593">
    <property type="entry name" value="TonB_dep_Rec_b-barrel"/>
    <property type="match status" value="1"/>
</dbReference>